<evidence type="ECO:0000256" key="2">
    <source>
        <dbReference type="ARBA" id="ARBA00022980"/>
    </source>
</evidence>
<dbReference type="GO" id="GO:0003735">
    <property type="term" value="F:structural constituent of ribosome"/>
    <property type="evidence" value="ECO:0007669"/>
    <property type="project" value="InterPro"/>
</dbReference>
<gene>
    <name evidence="6" type="primary">RPL27B</name>
    <name evidence="6" type="ORF">H4R34_002591</name>
</gene>
<evidence type="ECO:0000313" key="6">
    <source>
        <dbReference type="EMBL" id="KAJ1980070.1"/>
    </source>
</evidence>
<protein>
    <recommendedName>
        <fullName evidence="4">60S ribosomal protein L27</fullName>
    </recommendedName>
</protein>
<evidence type="ECO:0000256" key="3">
    <source>
        <dbReference type="ARBA" id="ARBA00023274"/>
    </source>
</evidence>
<reference evidence="6" key="1">
    <citation type="submission" date="2022-07" db="EMBL/GenBank/DDBJ databases">
        <title>Phylogenomic reconstructions and comparative analyses of Kickxellomycotina fungi.</title>
        <authorList>
            <person name="Reynolds N.K."/>
            <person name="Stajich J.E."/>
            <person name="Barry K."/>
            <person name="Grigoriev I.V."/>
            <person name="Crous P."/>
            <person name="Smith M.E."/>
        </authorList>
    </citation>
    <scope>NUCLEOTIDE SEQUENCE</scope>
    <source>
        <strain evidence="6">RSA 567</strain>
    </source>
</reference>
<dbReference type="Proteomes" id="UP001151582">
    <property type="component" value="Unassembled WGS sequence"/>
</dbReference>
<keyword evidence="2 4" id="KW-0689">Ribosomal protein</keyword>
<comment type="similarity">
    <text evidence="1 4">Belongs to the eukaryotic ribosomal protein eL27 family.</text>
</comment>
<proteinExistence type="inferred from homology"/>
<accession>A0A9W8E9U6</accession>
<dbReference type="PROSITE" id="PS01107">
    <property type="entry name" value="RIBOSOMAL_L27E"/>
    <property type="match status" value="1"/>
</dbReference>
<dbReference type="EMBL" id="JANBQB010000186">
    <property type="protein sequence ID" value="KAJ1980070.1"/>
    <property type="molecule type" value="Genomic_DNA"/>
</dbReference>
<dbReference type="GO" id="GO:0005840">
    <property type="term" value="C:ribosome"/>
    <property type="evidence" value="ECO:0007669"/>
    <property type="project" value="UniProtKB-KW"/>
</dbReference>
<dbReference type="InterPro" id="IPR008991">
    <property type="entry name" value="Translation_prot_SH3-like_sf"/>
</dbReference>
<dbReference type="GO" id="GO:0006412">
    <property type="term" value="P:translation"/>
    <property type="evidence" value="ECO:0007669"/>
    <property type="project" value="InterPro"/>
</dbReference>
<keyword evidence="7" id="KW-1185">Reference proteome</keyword>
<dbReference type="Pfam" id="PF00467">
    <property type="entry name" value="KOW"/>
    <property type="match status" value="1"/>
</dbReference>
<keyword evidence="3 4" id="KW-0687">Ribonucleoprotein</keyword>
<evidence type="ECO:0000313" key="7">
    <source>
        <dbReference type="Proteomes" id="UP001151582"/>
    </source>
</evidence>
<dbReference type="PANTHER" id="PTHR10497">
    <property type="entry name" value="60S RIBOSOMAL PROTEIN L27"/>
    <property type="match status" value="1"/>
</dbReference>
<comment type="caution">
    <text evidence="6">The sequence shown here is derived from an EMBL/GenBank/DDBJ whole genome shotgun (WGS) entry which is preliminary data.</text>
</comment>
<evidence type="ECO:0000256" key="1">
    <source>
        <dbReference type="ARBA" id="ARBA00009124"/>
    </source>
</evidence>
<dbReference type="InterPro" id="IPR038655">
    <property type="entry name" value="Ribosomal_eL27_sf"/>
</dbReference>
<dbReference type="OrthoDB" id="2365484at2759"/>
<dbReference type="InterPro" id="IPR005824">
    <property type="entry name" value="KOW"/>
</dbReference>
<dbReference type="InterPro" id="IPR001141">
    <property type="entry name" value="Ribosomal_eL27"/>
</dbReference>
<dbReference type="AlphaFoldDB" id="A0A9W8E9U6"/>
<dbReference type="Pfam" id="PF01777">
    <property type="entry name" value="Ribosomal_L27e"/>
    <property type="match status" value="1"/>
</dbReference>
<name>A0A9W8E9U6_9FUNG</name>
<feature type="domain" description="KOW" evidence="5">
    <location>
        <begin position="4"/>
        <end position="31"/>
    </location>
</feature>
<evidence type="ECO:0000259" key="5">
    <source>
        <dbReference type="SMART" id="SM00739"/>
    </source>
</evidence>
<dbReference type="FunFam" id="2.30.30.770:FF:000001">
    <property type="entry name" value="60S ribosomal protein L27"/>
    <property type="match status" value="1"/>
</dbReference>
<dbReference type="Gene3D" id="2.30.30.770">
    <property type="match status" value="1"/>
</dbReference>
<dbReference type="SMART" id="SM00739">
    <property type="entry name" value="KOW"/>
    <property type="match status" value="1"/>
</dbReference>
<evidence type="ECO:0000256" key="4">
    <source>
        <dbReference type="RuleBase" id="RU000575"/>
    </source>
</evidence>
<dbReference type="CDD" id="cd06090">
    <property type="entry name" value="KOW_RPL27"/>
    <property type="match status" value="1"/>
</dbReference>
<dbReference type="InterPro" id="IPR018262">
    <property type="entry name" value="Ribosomal_eL27_CS"/>
</dbReference>
<organism evidence="6 7">
    <name type="scientific">Dimargaris verticillata</name>
    <dbReference type="NCBI Taxonomy" id="2761393"/>
    <lineage>
        <taxon>Eukaryota</taxon>
        <taxon>Fungi</taxon>
        <taxon>Fungi incertae sedis</taxon>
        <taxon>Zoopagomycota</taxon>
        <taxon>Kickxellomycotina</taxon>
        <taxon>Dimargaritomycetes</taxon>
        <taxon>Dimargaritales</taxon>
        <taxon>Dimargaritaceae</taxon>
        <taxon>Dimargaris</taxon>
    </lineage>
</organism>
<dbReference type="SUPFAM" id="SSF50104">
    <property type="entry name" value="Translation proteins SH3-like domain"/>
    <property type="match status" value="1"/>
</dbReference>
<dbReference type="InterPro" id="IPR041991">
    <property type="entry name" value="Ribosomal_eL27_KOW"/>
</dbReference>
<dbReference type="GO" id="GO:1990904">
    <property type="term" value="C:ribonucleoprotein complex"/>
    <property type="evidence" value="ECO:0007669"/>
    <property type="project" value="UniProtKB-KW"/>
</dbReference>
<sequence>MVKFLKPGKVVIVLQGRHAGKKAVIVENIDDGTKDRPYGHALVAGIERYPRKVTKSMDKKKVEKRCSVKPFLKAINYNHLMPTRYGFELEDLETAVSADKLKDPTQKREAKKAVRTSLRKRYVDGKNRWFFTKLRF</sequence>